<accession>A0ABQ7BRK9</accession>
<evidence type="ECO:0000313" key="2">
    <source>
        <dbReference type="Proteomes" id="UP000266723"/>
    </source>
</evidence>
<dbReference type="EMBL" id="QGKV02001507">
    <property type="protein sequence ID" value="KAF3534814.1"/>
    <property type="molecule type" value="Genomic_DNA"/>
</dbReference>
<gene>
    <name evidence="1" type="ORF">DY000_02043975</name>
</gene>
<name>A0ABQ7BRK9_BRACR</name>
<evidence type="ECO:0000313" key="1">
    <source>
        <dbReference type="EMBL" id="KAF3534814.1"/>
    </source>
</evidence>
<organism evidence="1 2">
    <name type="scientific">Brassica cretica</name>
    <name type="common">Mustard</name>
    <dbReference type="NCBI Taxonomy" id="69181"/>
    <lineage>
        <taxon>Eukaryota</taxon>
        <taxon>Viridiplantae</taxon>
        <taxon>Streptophyta</taxon>
        <taxon>Embryophyta</taxon>
        <taxon>Tracheophyta</taxon>
        <taxon>Spermatophyta</taxon>
        <taxon>Magnoliopsida</taxon>
        <taxon>eudicotyledons</taxon>
        <taxon>Gunneridae</taxon>
        <taxon>Pentapetalae</taxon>
        <taxon>rosids</taxon>
        <taxon>malvids</taxon>
        <taxon>Brassicales</taxon>
        <taxon>Brassicaceae</taxon>
        <taxon>Brassiceae</taxon>
        <taxon>Brassica</taxon>
    </lineage>
</organism>
<dbReference type="Proteomes" id="UP000266723">
    <property type="component" value="Unassembled WGS sequence"/>
</dbReference>
<sequence>MMMMPHQQQQQEKKQMRPLNQMELQFAYQDAWRVCHPDYKRPFASLEDACESVNSTPTACSLACSDPFSRTSTTANTPPSSETKPVLASSLETIKDSIREQHFSDVFDDFLLVLRRLRIGESGLVARIVVRLVESVERLESAMTASALACGLPCLMTLTSSGITPLAPMMGLLVADAERVRRDAEAYS</sequence>
<proteinExistence type="predicted"/>
<reference evidence="1 2" key="1">
    <citation type="journal article" date="2020" name="BMC Genomics">
        <title>Intraspecific diversification of the crop wild relative Brassica cretica Lam. using demographic model selection.</title>
        <authorList>
            <person name="Kioukis A."/>
            <person name="Michalopoulou V.A."/>
            <person name="Briers L."/>
            <person name="Pirintsos S."/>
            <person name="Studholme D.J."/>
            <person name="Pavlidis P."/>
            <person name="Sarris P.F."/>
        </authorList>
    </citation>
    <scope>NUCLEOTIDE SEQUENCE [LARGE SCALE GENOMIC DNA]</scope>
    <source>
        <strain evidence="2">cv. PFS-1207/04</strain>
    </source>
</reference>
<comment type="caution">
    <text evidence="1">The sequence shown here is derived from an EMBL/GenBank/DDBJ whole genome shotgun (WGS) entry which is preliminary data.</text>
</comment>
<keyword evidence="2" id="KW-1185">Reference proteome</keyword>
<protein>
    <submittedName>
        <fullName evidence="1">Uncharacterized protein</fullName>
    </submittedName>
</protein>